<dbReference type="Gene3D" id="6.10.140.370">
    <property type="match status" value="1"/>
</dbReference>
<feature type="compositionally biased region" description="Low complexity" evidence="1">
    <location>
        <begin position="298"/>
        <end position="309"/>
    </location>
</feature>
<evidence type="ECO:0000313" key="4">
    <source>
        <dbReference type="Proteomes" id="UP000256690"/>
    </source>
</evidence>
<feature type="compositionally biased region" description="Pro residues" evidence="1">
    <location>
        <begin position="355"/>
        <end position="366"/>
    </location>
</feature>
<feature type="compositionally biased region" description="Polar residues" evidence="1">
    <location>
        <begin position="343"/>
        <end position="353"/>
    </location>
</feature>
<dbReference type="EMBL" id="PVWQ01000010">
    <property type="protein sequence ID" value="RDW70484.1"/>
    <property type="molecule type" value="Genomic_DNA"/>
</dbReference>
<feature type="region of interest" description="Disordered" evidence="1">
    <location>
        <begin position="185"/>
        <end position="493"/>
    </location>
</feature>
<feature type="compositionally biased region" description="Low complexity" evidence="1">
    <location>
        <begin position="404"/>
        <end position="421"/>
    </location>
</feature>
<dbReference type="RefSeq" id="XP_026601015.1">
    <property type="nucleotide sequence ID" value="XM_026750011.1"/>
</dbReference>
<feature type="compositionally biased region" description="Pro residues" evidence="1">
    <location>
        <begin position="422"/>
        <end position="435"/>
    </location>
</feature>
<dbReference type="OrthoDB" id="5424797at2759"/>
<evidence type="ECO:0000313" key="3">
    <source>
        <dbReference type="EMBL" id="RDW70484.1"/>
    </source>
</evidence>
<organism evidence="3 4">
    <name type="scientific">Aspergillus mulundensis</name>
    <dbReference type="NCBI Taxonomy" id="1810919"/>
    <lineage>
        <taxon>Eukaryota</taxon>
        <taxon>Fungi</taxon>
        <taxon>Dikarya</taxon>
        <taxon>Ascomycota</taxon>
        <taxon>Pezizomycotina</taxon>
        <taxon>Eurotiomycetes</taxon>
        <taxon>Eurotiomycetidae</taxon>
        <taxon>Eurotiales</taxon>
        <taxon>Aspergillaceae</taxon>
        <taxon>Aspergillus</taxon>
        <taxon>Aspergillus subgen. Nidulantes</taxon>
    </lineage>
</organism>
<dbReference type="InterPro" id="IPR013087">
    <property type="entry name" value="Znf_C2H2_type"/>
</dbReference>
<keyword evidence="4" id="KW-1185">Reference proteome</keyword>
<reference evidence="3 4" key="1">
    <citation type="journal article" date="2018" name="IMA Fungus">
        <title>IMA Genome-F 9: Draft genome sequence of Annulohypoxylon stygium, Aspergillus mulundensis, Berkeleyomyces basicola (syn. Thielaviopsis basicola), Ceratocystis smalleyi, two Cercospora beticola strains, Coleophoma cylindrospora, Fusarium fracticaudum, Phialophora cf. hyalina, and Morchella septimelata.</title>
        <authorList>
            <person name="Wingfield B.D."/>
            <person name="Bills G.F."/>
            <person name="Dong Y."/>
            <person name="Huang W."/>
            <person name="Nel W.J."/>
            <person name="Swalarsk-Parry B.S."/>
            <person name="Vaghefi N."/>
            <person name="Wilken P.M."/>
            <person name="An Z."/>
            <person name="de Beer Z.W."/>
            <person name="De Vos L."/>
            <person name="Chen L."/>
            <person name="Duong T.A."/>
            <person name="Gao Y."/>
            <person name="Hammerbacher A."/>
            <person name="Kikkert J.R."/>
            <person name="Li Y."/>
            <person name="Li H."/>
            <person name="Li K."/>
            <person name="Li Q."/>
            <person name="Liu X."/>
            <person name="Ma X."/>
            <person name="Naidoo K."/>
            <person name="Pethybridge S.J."/>
            <person name="Sun J."/>
            <person name="Steenkamp E.T."/>
            <person name="van der Nest M.A."/>
            <person name="van Wyk S."/>
            <person name="Wingfield M.J."/>
            <person name="Xiong C."/>
            <person name="Yue Q."/>
            <person name="Zhang X."/>
        </authorList>
    </citation>
    <scope>NUCLEOTIDE SEQUENCE [LARGE SCALE GENOMIC DNA]</scope>
    <source>
        <strain evidence="3 4">DSM 5745</strain>
    </source>
</reference>
<dbReference type="GeneID" id="38118365"/>
<dbReference type="STRING" id="1810919.A0A3D8R9E4"/>
<dbReference type="AlphaFoldDB" id="A0A3D8R9E4"/>
<feature type="compositionally biased region" description="Pro residues" evidence="1">
    <location>
        <begin position="628"/>
        <end position="638"/>
    </location>
</feature>
<evidence type="ECO:0000256" key="1">
    <source>
        <dbReference type="SAM" id="MobiDB-lite"/>
    </source>
</evidence>
<dbReference type="PROSITE" id="PS00028">
    <property type="entry name" value="ZINC_FINGER_C2H2_1"/>
    <property type="match status" value="1"/>
</dbReference>
<accession>A0A3D8R9E4</accession>
<feature type="compositionally biased region" description="Polar residues" evidence="1">
    <location>
        <begin position="194"/>
        <end position="205"/>
    </location>
</feature>
<gene>
    <name evidence="3" type="ORF">DSM5745_07995</name>
</gene>
<feature type="domain" description="C2H2-type" evidence="2">
    <location>
        <begin position="719"/>
        <end position="742"/>
    </location>
</feature>
<evidence type="ECO:0000259" key="2">
    <source>
        <dbReference type="PROSITE" id="PS00028"/>
    </source>
</evidence>
<feature type="region of interest" description="Disordered" evidence="1">
    <location>
        <begin position="89"/>
        <end position="161"/>
    </location>
</feature>
<feature type="compositionally biased region" description="Polar residues" evidence="1">
    <location>
        <begin position="240"/>
        <end position="297"/>
    </location>
</feature>
<feature type="compositionally biased region" description="Polar residues" evidence="1">
    <location>
        <begin position="310"/>
        <end position="335"/>
    </location>
</feature>
<dbReference type="Proteomes" id="UP000256690">
    <property type="component" value="Unassembled WGS sequence"/>
</dbReference>
<feature type="compositionally biased region" description="Polar residues" evidence="1">
    <location>
        <begin position="219"/>
        <end position="231"/>
    </location>
</feature>
<feature type="compositionally biased region" description="Low complexity" evidence="1">
    <location>
        <begin position="43"/>
        <end position="64"/>
    </location>
</feature>
<feature type="region of interest" description="Disordered" evidence="1">
    <location>
        <begin position="1"/>
        <end position="64"/>
    </location>
</feature>
<feature type="compositionally biased region" description="Polar residues" evidence="1">
    <location>
        <begin position="102"/>
        <end position="146"/>
    </location>
</feature>
<comment type="caution">
    <text evidence="3">The sequence shown here is derived from an EMBL/GenBank/DDBJ whole genome shotgun (WGS) entry which is preliminary data.</text>
</comment>
<feature type="compositionally biased region" description="Low complexity" evidence="1">
    <location>
        <begin position="644"/>
        <end position="682"/>
    </location>
</feature>
<feature type="compositionally biased region" description="Polar residues" evidence="1">
    <location>
        <begin position="17"/>
        <end position="27"/>
    </location>
</feature>
<proteinExistence type="predicted"/>
<protein>
    <recommendedName>
        <fullName evidence="2">C2H2-type domain-containing protein</fullName>
    </recommendedName>
</protein>
<sequence length="888" mass="97094">MADEQFPWLDWPHPQNYAPTNMSQNTPRVEENSNSHWRSPFYNSSSNPNVQTSVNTNNSNNNTQAQYYPTYQQQEESYVRLEDVLPYPSYRWGPPPAREYQRQATYAESQGSGLPTTSLPQQSPNRPTSRQLPTPMPQAQSGSGESNAAEEAYSGHDAKRRKVEASILQTASRAVPKVASPVYSQVRTPVVPPDSQTSNYNTTQTPNPPISQPAAQPAVQRTSQLTPQRPGSQYVAPTQARPTAQVQPQRTASPAMQTQRVSQYAPQAQQKATPRATSSSSPQINAQQLSRRASQYASPQTSSQTLPTTVAPSATQFTAQQHAQPPSQPKSQYASPNPPPQSLPQTVAPSDTQIRPPPPYIPPSRPFPQMQAQAHPQNSRQSAPQPASQATSTNKQATEPATKAASQPASRPSTQQPTSQSVPPPAKTATPPVPQQVPQTLPHQRPPSTQTVPSGPASSQPQQPASHLQPPGPHGRFAAYTFKPENPSDRTHLKRRSDIVSKLNEADAAQKTAYEPQTIARDILIAAGRHPTEACLNHHLLRLRDVFTAVDMNSDLATFKWDLVDPGHPSRETLAKVAKHRAAMQTKQTAPPPAPAVQVALPVNNTFIPQQPSQRQHNPSPPTLQHVQPPPPPPPPPQQSKFRVQPQVQLQSQQPVPSPVPQRVSQTQNTPSTPNTPNTPNSMEKKRRGRPPGSTNKPKVPAAPVAPPQPTSSYPVFACRWNNCQSELHNLDVLKKHIFKSHVSHQITCGWKNCQFTGTLPAAELMKHVKKEHLDSLAWKLGDGPAVATSVDLDSSSSTVPLTIPESNQPGNEDSLIFPADYRSIRAFNKVHGNSSQQEKAQEIFRAVQRLKEHIGVGLDPGGCELASPLRNQRVSTEEDVYEVRSAS</sequence>
<feature type="compositionally biased region" description="Low complexity" evidence="1">
    <location>
        <begin position="453"/>
        <end position="469"/>
    </location>
</feature>
<feature type="compositionally biased region" description="Polar residues" evidence="1">
    <location>
        <begin position="609"/>
        <end position="618"/>
    </location>
</feature>
<feature type="region of interest" description="Disordered" evidence="1">
    <location>
        <begin position="609"/>
        <end position="710"/>
    </location>
</feature>
<name>A0A3D8R9E4_9EURO</name>
<feature type="compositionally biased region" description="Polar residues" evidence="1">
    <location>
        <begin position="370"/>
        <end position="399"/>
    </location>
</feature>